<comment type="caution">
    <text evidence="7">The sequence shown here is derived from an EMBL/GenBank/DDBJ whole genome shotgun (WGS) entry which is preliminary data.</text>
</comment>
<organism evidence="7 8">
    <name type="scientific">Coemansia spiralis</name>
    <dbReference type="NCBI Taxonomy" id="417178"/>
    <lineage>
        <taxon>Eukaryota</taxon>
        <taxon>Fungi</taxon>
        <taxon>Fungi incertae sedis</taxon>
        <taxon>Zoopagomycota</taxon>
        <taxon>Kickxellomycotina</taxon>
        <taxon>Kickxellomycetes</taxon>
        <taxon>Kickxellales</taxon>
        <taxon>Kickxellaceae</taxon>
        <taxon>Coemansia</taxon>
    </lineage>
</organism>
<feature type="transmembrane region" description="Helical" evidence="6">
    <location>
        <begin position="89"/>
        <end position="122"/>
    </location>
</feature>
<dbReference type="OrthoDB" id="423534at2759"/>
<keyword evidence="2 6" id="KW-0812">Transmembrane</keyword>
<keyword evidence="3 6" id="KW-1133">Transmembrane helix</keyword>
<dbReference type="PANTHER" id="PTHR28128:SF1">
    <property type="entry name" value="GOLGI APPARATUS MEMBRANE PROTEIN TVP15"/>
    <property type="match status" value="1"/>
</dbReference>
<gene>
    <name evidence="7" type="ORF">GGI25_004865</name>
</gene>
<reference evidence="7" key="1">
    <citation type="submission" date="2022-07" db="EMBL/GenBank/DDBJ databases">
        <title>Phylogenomic reconstructions and comparative analyses of Kickxellomycotina fungi.</title>
        <authorList>
            <person name="Reynolds N.K."/>
            <person name="Stajich J.E."/>
            <person name="Barry K."/>
            <person name="Grigoriev I.V."/>
            <person name="Crous P."/>
            <person name="Smith M.E."/>
        </authorList>
    </citation>
    <scope>NUCLEOTIDE SEQUENCE</scope>
    <source>
        <strain evidence="7">NRRL 3115</strain>
    </source>
</reference>
<keyword evidence="4 6" id="KW-0472">Membrane</keyword>
<dbReference type="AlphaFoldDB" id="A0A9W8FZL9"/>
<feature type="region of interest" description="Disordered" evidence="5">
    <location>
        <begin position="206"/>
        <end position="244"/>
    </location>
</feature>
<feature type="compositionally biased region" description="Basic and acidic residues" evidence="5">
    <location>
        <begin position="233"/>
        <end position="244"/>
    </location>
</feature>
<evidence type="ECO:0000256" key="1">
    <source>
        <dbReference type="ARBA" id="ARBA00004141"/>
    </source>
</evidence>
<feature type="transmembrane region" description="Helical" evidence="6">
    <location>
        <begin position="21"/>
        <end position="44"/>
    </location>
</feature>
<evidence type="ECO:0000313" key="7">
    <source>
        <dbReference type="EMBL" id="KAJ2673050.1"/>
    </source>
</evidence>
<name>A0A9W8FZL9_9FUNG</name>
<sequence>MAITYFRNLNERLRRPGGPPFYFRITNIIVAVLMIVMGIVFFTWSQFGRIMLGIYEIVFAIWMILFELAELAWLTPLVQFMFTWRGRGLFYVFIGCLTLGYRTVGWVFGAIIIAIGVVYIVLSFTTKRNECYLENTSAGGYPGIANDPMYNQNNVNSQKIGLDTMYGSASAQYAGAQPQYGTQTAYTSGAQPQPQYTTTQYSTNQYASGNFDASRHGTNHFDQPQPISPTYKQEPRTDRLHSPI</sequence>
<dbReference type="EMBL" id="JANBTW010000073">
    <property type="protein sequence ID" value="KAJ2673050.1"/>
    <property type="molecule type" value="Genomic_DNA"/>
</dbReference>
<dbReference type="Pfam" id="PF08507">
    <property type="entry name" value="COPI_assoc"/>
    <property type="match status" value="1"/>
</dbReference>
<evidence type="ECO:0000256" key="3">
    <source>
        <dbReference type="ARBA" id="ARBA00022989"/>
    </source>
</evidence>
<evidence type="ECO:0000256" key="2">
    <source>
        <dbReference type="ARBA" id="ARBA00022692"/>
    </source>
</evidence>
<dbReference type="InterPro" id="IPR013714">
    <property type="entry name" value="Golgi_TVP15"/>
</dbReference>
<evidence type="ECO:0000256" key="6">
    <source>
        <dbReference type="SAM" id="Phobius"/>
    </source>
</evidence>
<feature type="transmembrane region" description="Helical" evidence="6">
    <location>
        <begin position="50"/>
        <end position="69"/>
    </location>
</feature>
<evidence type="ECO:0000313" key="8">
    <source>
        <dbReference type="Proteomes" id="UP001151518"/>
    </source>
</evidence>
<evidence type="ECO:0000256" key="4">
    <source>
        <dbReference type="ARBA" id="ARBA00023136"/>
    </source>
</evidence>
<comment type="subcellular location">
    <subcellularLocation>
        <location evidence="1">Membrane</location>
        <topology evidence="1">Multi-pass membrane protein</topology>
    </subcellularLocation>
</comment>
<proteinExistence type="predicted"/>
<dbReference type="Proteomes" id="UP001151518">
    <property type="component" value="Unassembled WGS sequence"/>
</dbReference>
<evidence type="ECO:0000256" key="5">
    <source>
        <dbReference type="SAM" id="MobiDB-lite"/>
    </source>
</evidence>
<accession>A0A9W8FZL9</accession>
<evidence type="ECO:0008006" key="9">
    <source>
        <dbReference type="Google" id="ProtNLM"/>
    </source>
</evidence>
<dbReference type="GO" id="GO:0016020">
    <property type="term" value="C:membrane"/>
    <property type="evidence" value="ECO:0007669"/>
    <property type="project" value="UniProtKB-SubCell"/>
</dbReference>
<protein>
    <recommendedName>
        <fullName evidence="9">COPI associated protein</fullName>
    </recommendedName>
</protein>
<dbReference type="PANTHER" id="PTHR28128">
    <property type="entry name" value="GOLGI APPARATUS MEMBRANE PROTEIN TVP15"/>
    <property type="match status" value="1"/>
</dbReference>